<name>A0A0C2XHC7_AMAMK</name>
<dbReference type="PANTHER" id="PTHR34862">
    <property type="entry name" value="SPARK DOMAIN-CONTAINING PROTEIN"/>
    <property type="match status" value="1"/>
</dbReference>
<feature type="signal peptide" evidence="2">
    <location>
        <begin position="1"/>
        <end position="17"/>
    </location>
</feature>
<dbReference type="EMBL" id="KN818227">
    <property type="protein sequence ID" value="KIL68836.1"/>
    <property type="molecule type" value="Genomic_DNA"/>
</dbReference>
<dbReference type="OrthoDB" id="2536450at2759"/>
<dbReference type="Proteomes" id="UP000054549">
    <property type="component" value="Unassembled WGS sequence"/>
</dbReference>
<gene>
    <name evidence="3" type="ORF">M378DRAFT_157970</name>
</gene>
<sequence length="256" mass="25348">MFFQLLLLVAGARYAAAQISISANCTAAILSVNSNAAAASCLSLGSLAGLATGGSPIDTIDQWLNTICPAAACSNSTLAFVVNTIVPGCPSELAAAGITDSASGLVPVVQAAYPTLREVACLKNGSTNCVTQTLTALQSSTNQTISISSITDAISNFSSLPVNVACTGCIKASYNIIAQNDPSEASNLQQPLQQKCGTSFTDGSTPSGIVESASTATSSSGSSNSAIPSTGGSLLSVMVGLGLASSVAISSALLVL</sequence>
<organism evidence="3 4">
    <name type="scientific">Amanita muscaria (strain Koide BX008)</name>
    <dbReference type="NCBI Taxonomy" id="946122"/>
    <lineage>
        <taxon>Eukaryota</taxon>
        <taxon>Fungi</taxon>
        <taxon>Dikarya</taxon>
        <taxon>Basidiomycota</taxon>
        <taxon>Agaricomycotina</taxon>
        <taxon>Agaricomycetes</taxon>
        <taxon>Agaricomycetidae</taxon>
        <taxon>Agaricales</taxon>
        <taxon>Pluteineae</taxon>
        <taxon>Amanitaceae</taxon>
        <taxon>Amanita</taxon>
    </lineage>
</organism>
<keyword evidence="4" id="KW-1185">Reference proteome</keyword>
<evidence type="ECO:0000256" key="2">
    <source>
        <dbReference type="SAM" id="SignalP"/>
    </source>
</evidence>
<accession>A0A0C2XHC7</accession>
<dbReference type="InParanoid" id="A0A0C2XHC7"/>
<feature type="compositionally biased region" description="Low complexity" evidence="1">
    <location>
        <begin position="212"/>
        <end position="225"/>
    </location>
</feature>
<feature type="region of interest" description="Disordered" evidence="1">
    <location>
        <begin position="197"/>
        <end position="225"/>
    </location>
</feature>
<dbReference type="HOGENOM" id="CLU_084277_0_0_1"/>
<evidence type="ECO:0000313" key="4">
    <source>
        <dbReference type="Proteomes" id="UP000054549"/>
    </source>
</evidence>
<reference evidence="3 4" key="1">
    <citation type="submission" date="2014-04" db="EMBL/GenBank/DDBJ databases">
        <title>Evolutionary Origins and Diversification of the Mycorrhizal Mutualists.</title>
        <authorList>
            <consortium name="DOE Joint Genome Institute"/>
            <consortium name="Mycorrhizal Genomics Consortium"/>
            <person name="Kohler A."/>
            <person name="Kuo A."/>
            <person name="Nagy L.G."/>
            <person name="Floudas D."/>
            <person name="Copeland A."/>
            <person name="Barry K.W."/>
            <person name="Cichocki N."/>
            <person name="Veneault-Fourrey C."/>
            <person name="LaButti K."/>
            <person name="Lindquist E.A."/>
            <person name="Lipzen A."/>
            <person name="Lundell T."/>
            <person name="Morin E."/>
            <person name="Murat C."/>
            <person name="Riley R."/>
            <person name="Ohm R."/>
            <person name="Sun H."/>
            <person name="Tunlid A."/>
            <person name="Henrissat B."/>
            <person name="Grigoriev I.V."/>
            <person name="Hibbett D.S."/>
            <person name="Martin F."/>
        </authorList>
    </citation>
    <scope>NUCLEOTIDE SEQUENCE [LARGE SCALE GENOMIC DNA]</scope>
    <source>
        <strain evidence="3 4">Koide BX008</strain>
    </source>
</reference>
<proteinExistence type="predicted"/>
<protein>
    <submittedName>
        <fullName evidence="3">Uncharacterized protein</fullName>
    </submittedName>
</protein>
<dbReference type="STRING" id="946122.A0A0C2XHC7"/>
<dbReference type="PANTHER" id="PTHR34862:SF1">
    <property type="entry name" value="SPARK DOMAIN-CONTAINING PROTEIN"/>
    <property type="match status" value="1"/>
</dbReference>
<keyword evidence="2" id="KW-0732">Signal</keyword>
<dbReference type="AlphaFoldDB" id="A0A0C2XHC7"/>
<feature type="compositionally biased region" description="Polar residues" evidence="1">
    <location>
        <begin position="197"/>
        <end position="207"/>
    </location>
</feature>
<evidence type="ECO:0000256" key="1">
    <source>
        <dbReference type="SAM" id="MobiDB-lite"/>
    </source>
</evidence>
<evidence type="ECO:0000313" key="3">
    <source>
        <dbReference type="EMBL" id="KIL68836.1"/>
    </source>
</evidence>
<feature type="chain" id="PRO_5002158975" evidence="2">
    <location>
        <begin position="18"/>
        <end position="256"/>
    </location>
</feature>